<evidence type="ECO:0000256" key="2">
    <source>
        <dbReference type="ARBA" id="ARBA00022723"/>
    </source>
</evidence>
<reference evidence="9 10" key="1">
    <citation type="submission" date="2019-05" db="EMBL/GenBank/DDBJ databases">
        <title>Draft genome sequence of Nonomuraea turkmeniaca DSM 43926.</title>
        <authorList>
            <person name="Saricaoglu S."/>
            <person name="Isik K."/>
        </authorList>
    </citation>
    <scope>NUCLEOTIDE SEQUENCE [LARGE SCALE GENOMIC DNA]</scope>
    <source>
        <strain evidence="9 10">DSM 43926</strain>
    </source>
</reference>
<comment type="similarity">
    <text evidence="6">Belongs to the peptidase M48 family.</text>
</comment>
<comment type="caution">
    <text evidence="9">The sequence shown here is derived from an EMBL/GenBank/DDBJ whole genome shotgun (WGS) entry which is preliminary data.</text>
</comment>
<name>A0A5S4FJJ8_9ACTN</name>
<protein>
    <submittedName>
        <fullName evidence="9">M56 family metallopeptidase</fullName>
    </submittedName>
</protein>
<dbReference type="Pfam" id="PF01435">
    <property type="entry name" value="Peptidase_M48"/>
    <property type="match status" value="1"/>
</dbReference>
<dbReference type="RefSeq" id="WP_138667236.1">
    <property type="nucleotide sequence ID" value="NZ_VCKY01000052.1"/>
</dbReference>
<evidence type="ECO:0000256" key="5">
    <source>
        <dbReference type="ARBA" id="ARBA00023049"/>
    </source>
</evidence>
<keyword evidence="2" id="KW-0479">Metal-binding</keyword>
<dbReference type="Proteomes" id="UP000309128">
    <property type="component" value="Unassembled WGS sequence"/>
</dbReference>
<keyword evidence="1 6" id="KW-0645">Protease</keyword>
<dbReference type="PANTHER" id="PTHR34978">
    <property type="entry name" value="POSSIBLE SENSOR-TRANSDUCER PROTEIN BLAR"/>
    <property type="match status" value="1"/>
</dbReference>
<feature type="transmembrane region" description="Helical" evidence="7">
    <location>
        <begin position="283"/>
        <end position="307"/>
    </location>
</feature>
<feature type="transmembrane region" description="Helical" evidence="7">
    <location>
        <begin position="38"/>
        <end position="61"/>
    </location>
</feature>
<keyword evidence="4 6" id="KW-0862">Zinc</keyword>
<evidence type="ECO:0000313" key="10">
    <source>
        <dbReference type="Proteomes" id="UP000309128"/>
    </source>
</evidence>
<comment type="cofactor">
    <cofactor evidence="6">
        <name>Zn(2+)</name>
        <dbReference type="ChEBI" id="CHEBI:29105"/>
    </cofactor>
    <text evidence="6">Binds 1 zinc ion per subunit.</text>
</comment>
<evidence type="ECO:0000259" key="8">
    <source>
        <dbReference type="Pfam" id="PF01435"/>
    </source>
</evidence>
<dbReference type="PANTHER" id="PTHR34978:SF3">
    <property type="entry name" value="SLR0241 PROTEIN"/>
    <property type="match status" value="1"/>
</dbReference>
<organism evidence="9 10">
    <name type="scientific">Nonomuraea turkmeniaca</name>
    <dbReference type="NCBI Taxonomy" id="103838"/>
    <lineage>
        <taxon>Bacteria</taxon>
        <taxon>Bacillati</taxon>
        <taxon>Actinomycetota</taxon>
        <taxon>Actinomycetes</taxon>
        <taxon>Streptosporangiales</taxon>
        <taxon>Streptosporangiaceae</taxon>
        <taxon>Nonomuraea</taxon>
    </lineage>
</organism>
<dbReference type="OrthoDB" id="9785340at2"/>
<feature type="transmembrane region" description="Helical" evidence="7">
    <location>
        <begin position="92"/>
        <end position="113"/>
    </location>
</feature>
<dbReference type="GO" id="GO:0006508">
    <property type="term" value="P:proteolysis"/>
    <property type="evidence" value="ECO:0007669"/>
    <property type="project" value="UniProtKB-KW"/>
</dbReference>
<dbReference type="GO" id="GO:0004222">
    <property type="term" value="F:metalloendopeptidase activity"/>
    <property type="evidence" value="ECO:0007669"/>
    <property type="project" value="InterPro"/>
</dbReference>
<keyword evidence="7" id="KW-0812">Transmembrane</keyword>
<dbReference type="AlphaFoldDB" id="A0A5S4FJJ8"/>
<accession>A0A5S4FJJ8</accession>
<evidence type="ECO:0000256" key="7">
    <source>
        <dbReference type="SAM" id="Phobius"/>
    </source>
</evidence>
<feature type="domain" description="Peptidase M48" evidence="8">
    <location>
        <begin position="141"/>
        <end position="195"/>
    </location>
</feature>
<dbReference type="InterPro" id="IPR001915">
    <property type="entry name" value="Peptidase_M48"/>
</dbReference>
<evidence type="ECO:0000256" key="1">
    <source>
        <dbReference type="ARBA" id="ARBA00022670"/>
    </source>
</evidence>
<gene>
    <name evidence="9" type="ORF">ETD86_17630</name>
</gene>
<keyword evidence="7" id="KW-1133">Transmembrane helix</keyword>
<evidence type="ECO:0000256" key="6">
    <source>
        <dbReference type="RuleBase" id="RU003983"/>
    </source>
</evidence>
<keyword evidence="10" id="KW-1185">Reference proteome</keyword>
<keyword evidence="7" id="KW-0472">Membrane</keyword>
<proteinExistence type="inferred from homology"/>
<dbReference type="EMBL" id="VCKY01000052">
    <property type="protein sequence ID" value="TMR20813.1"/>
    <property type="molecule type" value="Genomic_DNA"/>
</dbReference>
<evidence type="ECO:0000256" key="4">
    <source>
        <dbReference type="ARBA" id="ARBA00022833"/>
    </source>
</evidence>
<keyword evidence="5 6" id="KW-0482">Metalloprotease</keyword>
<evidence type="ECO:0000256" key="3">
    <source>
        <dbReference type="ARBA" id="ARBA00022801"/>
    </source>
</evidence>
<dbReference type="InterPro" id="IPR052173">
    <property type="entry name" value="Beta-lactam_resp_regulator"/>
</dbReference>
<dbReference type="Gene3D" id="3.30.2010.10">
    <property type="entry name" value="Metalloproteases ('zincins'), catalytic domain"/>
    <property type="match status" value="1"/>
</dbReference>
<dbReference type="GO" id="GO:0046872">
    <property type="term" value="F:metal ion binding"/>
    <property type="evidence" value="ECO:0007669"/>
    <property type="project" value="UniProtKB-KW"/>
</dbReference>
<dbReference type="CDD" id="cd07326">
    <property type="entry name" value="M56_BlaR1_MecR1_like"/>
    <property type="match status" value="1"/>
</dbReference>
<keyword evidence="3 6" id="KW-0378">Hydrolase</keyword>
<evidence type="ECO:0000313" key="9">
    <source>
        <dbReference type="EMBL" id="TMR20813.1"/>
    </source>
</evidence>
<sequence>MTVAIALAVYAAFAAVALPRLLRRAAWTDRAPRLAIAMWQAAGASVVVSVLLSAFAIAVPASVVGHGLAALFEACAALLGHGATLSTPSARIGLLIGGLVLARLAYTGGAVLLGARRGRRRHAEALALLGRHDHDLGALVVDYEERLAYCLPGRKGHAVITTGALRSLAPEQVTAVLAHEQAHLRGRHHLVLAAAEALARAFPRIPLFDQARAEIARLVELLADDEAARHHPRIHIAAALVRLATGRVPAFALGAGGETALTRVRRMLHPQAPLEWRERLSGLLAVTALLAGPTALAAAPGVGAFLAHHCHSFLITL</sequence>